<dbReference type="SUPFAM" id="SSF56112">
    <property type="entry name" value="Protein kinase-like (PK-like)"/>
    <property type="match status" value="1"/>
</dbReference>
<name>A0ABY5ZXR2_9BURK</name>
<reference evidence="1" key="1">
    <citation type="submission" date="2022-09" db="EMBL/GenBank/DDBJ databases">
        <title>Bacterial diversity in gut of crayfish and pufferfish.</title>
        <authorList>
            <person name="Huang Y."/>
        </authorList>
    </citation>
    <scope>NUCLEOTIDE SEQUENCE</scope>
    <source>
        <strain evidence="1">PR12</strain>
    </source>
</reference>
<keyword evidence="2" id="KW-1185">Reference proteome</keyword>
<sequence>MSSDLEPFNVYLQRWGVRAAGKPVVTATSDLLPVSLRGSPEGLPAMIKVTRDADERIGGQVLQWWGGHGAARVYASDPASGALLMERAMGSQDLLRMALAGEDDAATACICHTLAQLHSHCASDPPEHLLPLADFFRSLAPMAQREGGLMADCAMVTQELLHDQREQVVLHGDAHHRNILDFGQRGWLAIDPKRVSGERYYDYVNVLCNPDLPSCTDPLRFARQLAVIVDVAGLERQRLLRWVMAHAALSAAWFLEDGSHSQAHQELAVAHLARQAFA</sequence>
<dbReference type="Proteomes" id="UP001058290">
    <property type="component" value="Chromosome"/>
</dbReference>
<protein>
    <submittedName>
        <fullName evidence="1">3'-kinase</fullName>
    </submittedName>
</protein>
<evidence type="ECO:0000313" key="1">
    <source>
        <dbReference type="EMBL" id="UXC17234.1"/>
    </source>
</evidence>
<dbReference type="RefSeq" id="WP_260718517.1">
    <property type="nucleotide sequence ID" value="NZ_CP104377.1"/>
</dbReference>
<dbReference type="InterPro" id="IPR006748">
    <property type="entry name" value="NH2Glyco/OHUrea_AB-resist_kin"/>
</dbReference>
<proteinExistence type="predicted"/>
<evidence type="ECO:0000313" key="2">
    <source>
        <dbReference type="Proteomes" id="UP001058290"/>
    </source>
</evidence>
<organism evidence="1 2">
    <name type="scientific">Comamonas squillarum</name>
    <dbReference type="NCBI Taxonomy" id="2977320"/>
    <lineage>
        <taxon>Bacteria</taxon>
        <taxon>Pseudomonadati</taxon>
        <taxon>Pseudomonadota</taxon>
        <taxon>Betaproteobacteria</taxon>
        <taxon>Burkholderiales</taxon>
        <taxon>Comamonadaceae</taxon>
        <taxon>Comamonas</taxon>
    </lineage>
</organism>
<accession>A0ABY5ZXR2</accession>
<dbReference type="Pfam" id="PF04655">
    <property type="entry name" value="APH_6_hur"/>
    <property type="match status" value="1"/>
</dbReference>
<dbReference type="InterPro" id="IPR011009">
    <property type="entry name" value="Kinase-like_dom_sf"/>
</dbReference>
<gene>
    <name evidence="1" type="ORF">N4T19_16180</name>
</gene>
<dbReference type="EMBL" id="CP104377">
    <property type="protein sequence ID" value="UXC17234.1"/>
    <property type="molecule type" value="Genomic_DNA"/>
</dbReference>